<keyword evidence="4" id="KW-1185">Reference proteome</keyword>
<name>A0A9P1CGA2_9DINO</name>
<dbReference type="EMBL" id="CAMXCT010001486">
    <property type="protein sequence ID" value="CAI3990508.1"/>
    <property type="molecule type" value="Genomic_DNA"/>
</dbReference>
<proteinExistence type="predicted"/>
<gene>
    <name evidence="1" type="ORF">C1SCF055_LOCUS17492</name>
</gene>
<organism evidence="1">
    <name type="scientific">Cladocopium goreaui</name>
    <dbReference type="NCBI Taxonomy" id="2562237"/>
    <lineage>
        <taxon>Eukaryota</taxon>
        <taxon>Sar</taxon>
        <taxon>Alveolata</taxon>
        <taxon>Dinophyceae</taxon>
        <taxon>Suessiales</taxon>
        <taxon>Symbiodiniaceae</taxon>
        <taxon>Cladocopium</taxon>
    </lineage>
</organism>
<comment type="caution">
    <text evidence="1">The sequence shown here is derived from an EMBL/GenBank/DDBJ whole genome shotgun (WGS) entry which is preliminary data.</text>
</comment>
<evidence type="ECO:0000313" key="2">
    <source>
        <dbReference type="EMBL" id="CAL1143883.1"/>
    </source>
</evidence>
<sequence length="239" mass="26078">MASPNELRIEHRNCTGIGWVKLDTDLKQKESDRAHPVDSTFGALATPPEVQCIGRRFQSCSNDQRGEGWSQVDSHTWAVVCGGTLRMMQRPSAGAESDAIQRLLWQCEGVSFRIERVPIPAAPAQKQEAAVREPQPEVHNETDIEDVKIEDVIAGAARGASAVASRAKTIVMFWASERKSSQSLSPGSFVMDVAKASRRICTQAGKISQRSVEQARQVVFFPFRLVAAPGAPKPGQDPS</sequence>
<dbReference type="EMBL" id="CAMXCT020001486">
    <property type="protein sequence ID" value="CAL1143883.1"/>
    <property type="molecule type" value="Genomic_DNA"/>
</dbReference>
<evidence type="ECO:0000313" key="3">
    <source>
        <dbReference type="EMBL" id="CAL4777820.1"/>
    </source>
</evidence>
<dbReference type="EMBL" id="CAMXCT030001486">
    <property type="protein sequence ID" value="CAL4777820.1"/>
    <property type="molecule type" value="Genomic_DNA"/>
</dbReference>
<reference evidence="2" key="2">
    <citation type="submission" date="2024-04" db="EMBL/GenBank/DDBJ databases">
        <authorList>
            <person name="Chen Y."/>
            <person name="Shah S."/>
            <person name="Dougan E. K."/>
            <person name="Thang M."/>
            <person name="Chan C."/>
        </authorList>
    </citation>
    <scope>NUCLEOTIDE SEQUENCE [LARGE SCALE GENOMIC DNA]</scope>
</reference>
<evidence type="ECO:0000313" key="4">
    <source>
        <dbReference type="Proteomes" id="UP001152797"/>
    </source>
</evidence>
<protein>
    <submittedName>
        <fullName evidence="3">Senescence domain-containing protein</fullName>
    </submittedName>
</protein>
<dbReference type="Proteomes" id="UP001152797">
    <property type="component" value="Unassembled WGS sequence"/>
</dbReference>
<accession>A0A9P1CGA2</accession>
<reference evidence="1" key="1">
    <citation type="submission" date="2022-10" db="EMBL/GenBank/DDBJ databases">
        <authorList>
            <person name="Chen Y."/>
            <person name="Dougan E. K."/>
            <person name="Chan C."/>
            <person name="Rhodes N."/>
            <person name="Thang M."/>
        </authorList>
    </citation>
    <scope>NUCLEOTIDE SEQUENCE</scope>
</reference>
<dbReference type="AlphaFoldDB" id="A0A9P1CGA2"/>
<evidence type="ECO:0000313" key="1">
    <source>
        <dbReference type="EMBL" id="CAI3990508.1"/>
    </source>
</evidence>